<evidence type="ECO:0000256" key="4">
    <source>
        <dbReference type="ARBA" id="ARBA00012085"/>
    </source>
</evidence>
<dbReference type="STRING" id="1109443.G4TGU5"/>
<evidence type="ECO:0000256" key="1">
    <source>
        <dbReference type="ARBA" id="ARBA00001933"/>
    </source>
</evidence>
<evidence type="ECO:0000256" key="8">
    <source>
        <dbReference type="PIRSR" id="PIRSR001434-2"/>
    </source>
</evidence>
<dbReference type="GO" id="GO:0004123">
    <property type="term" value="F:cystathionine gamma-lyase activity"/>
    <property type="evidence" value="ECO:0007669"/>
    <property type="project" value="TreeGrafter"/>
</dbReference>
<dbReference type="PIRSF" id="PIRSF001434">
    <property type="entry name" value="CGS"/>
    <property type="match status" value="1"/>
</dbReference>
<feature type="region of interest" description="Disordered" evidence="10">
    <location>
        <begin position="453"/>
        <end position="487"/>
    </location>
</feature>
<dbReference type="CDD" id="cd00614">
    <property type="entry name" value="CGS_like"/>
    <property type="match status" value="1"/>
</dbReference>
<dbReference type="InterPro" id="IPR054542">
    <property type="entry name" value="Cys_met_metab_PP"/>
</dbReference>
<evidence type="ECO:0000256" key="10">
    <source>
        <dbReference type="SAM" id="MobiDB-lite"/>
    </source>
</evidence>
<organism evidence="11 12">
    <name type="scientific">Serendipita indica (strain DSM 11827)</name>
    <name type="common">Root endophyte fungus</name>
    <name type="synonym">Piriformospora indica</name>
    <dbReference type="NCBI Taxonomy" id="1109443"/>
    <lineage>
        <taxon>Eukaryota</taxon>
        <taxon>Fungi</taxon>
        <taxon>Dikarya</taxon>
        <taxon>Basidiomycota</taxon>
        <taxon>Agaricomycotina</taxon>
        <taxon>Agaricomycetes</taxon>
        <taxon>Sebacinales</taxon>
        <taxon>Serendipitaceae</taxon>
        <taxon>Serendipita</taxon>
    </lineage>
</organism>
<feature type="region of interest" description="Disordered" evidence="10">
    <location>
        <begin position="1"/>
        <end position="24"/>
    </location>
</feature>
<dbReference type="Gene3D" id="3.40.640.10">
    <property type="entry name" value="Type I PLP-dependent aspartate aminotransferase-like (Major domain)"/>
    <property type="match status" value="1"/>
</dbReference>
<comment type="pathway">
    <text evidence="2">Amino-acid biosynthesis; L-cysteine biosynthesis; L-cysteine from L-homocysteine and L-serine: step 2/2.</text>
</comment>
<dbReference type="eggNOG" id="KOG0053">
    <property type="taxonomic scope" value="Eukaryota"/>
</dbReference>
<dbReference type="EC" id="4.4.1.1" evidence="4"/>
<comment type="cofactor">
    <cofactor evidence="1 9">
        <name>pyridoxal 5'-phosphate</name>
        <dbReference type="ChEBI" id="CHEBI:597326"/>
    </cofactor>
</comment>
<dbReference type="Pfam" id="PF01053">
    <property type="entry name" value="Cys_Met_Meta_PP"/>
    <property type="match status" value="2"/>
</dbReference>
<dbReference type="FunFam" id="3.40.640.10:FF:000009">
    <property type="entry name" value="Cystathionine gamma-synthase homolog"/>
    <property type="match status" value="1"/>
</dbReference>
<dbReference type="Proteomes" id="UP000007148">
    <property type="component" value="Unassembled WGS sequence"/>
</dbReference>
<dbReference type="AlphaFoldDB" id="G4TGU5"/>
<dbReference type="GO" id="GO:0005737">
    <property type="term" value="C:cytoplasm"/>
    <property type="evidence" value="ECO:0007669"/>
    <property type="project" value="TreeGrafter"/>
</dbReference>
<proteinExistence type="inferred from homology"/>
<keyword evidence="6" id="KW-0198">Cysteine biosynthesis</keyword>
<reference evidence="11 12" key="1">
    <citation type="journal article" date="2011" name="PLoS Pathog.">
        <title>Endophytic Life Strategies Decoded by Genome and Transcriptome Analyses of the Mutualistic Root Symbiont Piriformospora indica.</title>
        <authorList>
            <person name="Zuccaro A."/>
            <person name="Lahrmann U."/>
            <person name="Guldener U."/>
            <person name="Langen G."/>
            <person name="Pfiffi S."/>
            <person name="Biedenkopf D."/>
            <person name="Wong P."/>
            <person name="Samans B."/>
            <person name="Grimm C."/>
            <person name="Basiewicz M."/>
            <person name="Murat C."/>
            <person name="Martin F."/>
            <person name="Kogel K.H."/>
        </authorList>
    </citation>
    <scope>NUCLEOTIDE SEQUENCE [LARGE SCALE GENOMIC DNA]</scope>
    <source>
        <strain evidence="11 12">DSM 11827</strain>
    </source>
</reference>
<name>G4TGU5_SERID</name>
<dbReference type="Gene3D" id="3.90.1150.10">
    <property type="entry name" value="Aspartate Aminotransferase, domain 1"/>
    <property type="match status" value="1"/>
</dbReference>
<dbReference type="PANTHER" id="PTHR11808">
    <property type="entry name" value="TRANS-SULFURATION ENZYME FAMILY MEMBER"/>
    <property type="match status" value="1"/>
</dbReference>
<dbReference type="GO" id="GO:0019343">
    <property type="term" value="P:cysteine biosynthetic process via cystathionine"/>
    <property type="evidence" value="ECO:0007669"/>
    <property type="project" value="TreeGrafter"/>
</dbReference>
<dbReference type="InParanoid" id="G4TGU5"/>
<comment type="caution">
    <text evidence="11">The sequence shown here is derived from an EMBL/GenBank/DDBJ whole genome shotgun (WGS) entry which is preliminary data.</text>
</comment>
<dbReference type="OrthoDB" id="3512640at2759"/>
<dbReference type="InterPro" id="IPR015421">
    <property type="entry name" value="PyrdxlP-dep_Trfase_major"/>
</dbReference>
<dbReference type="FunCoup" id="G4TGU5">
    <property type="interactions" value="430"/>
</dbReference>
<evidence type="ECO:0000256" key="7">
    <source>
        <dbReference type="ARBA" id="ARBA00029853"/>
    </source>
</evidence>
<dbReference type="GO" id="GO:0019346">
    <property type="term" value="P:transsulfuration"/>
    <property type="evidence" value="ECO:0007669"/>
    <property type="project" value="InterPro"/>
</dbReference>
<gene>
    <name evidence="11" type="ORF">PIIN_04475</name>
</gene>
<dbReference type="PROSITE" id="PS00868">
    <property type="entry name" value="CYS_MET_METAB_PP"/>
    <property type="match status" value="1"/>
</dbReference>
<evidence type="ECO:0000256" key="9">
    <source>
        <dbReference type="RuleBase" id="RU362118"/>
    </source>
</evidence>
<keyword evidence="6" id="KW-0028">Amino-acid biosynthesis</keyword>
<dbReference type="InterPro" id="IPR000277">
    <property type="entry name" value="Cys/Met-Metab_PyrdxlP-dep_enz"/>
</dbReference>
<dbReference type="OMA" id="YKQDGVG"/>
<keyword evidence="12" id="KW-1185">Reference proteome</keyword>
<dbReference type="InterPro" id="IPR015424">
    <property type="entry name" value="PyrdxlP-dep_Trfase"/>
</dbReference>
<comment type="similarity">
    <text evidence="3 9">Belongs to the trans-sulfuration enzymes family.</text>
</comment>
<protein>
    <recommendedName>
        <fullName evidence="4">cystathionine gamma-lyase</fullName>
        <ecNumber evidence="4">4.4.1.1</ecNumber>
    </recommendedName>
    <alternativeName>
        <fullName evidence="7">Gamma-cystathionase</fullName>
    </alternativeName>
</protein>
<dbReference type="GO" id="GO:0030170">
    <property type="term" value="F:pyridoxal phosphate binding"/>
    <property type="evidence" value="ECO:0007669"/>
    <property type="project" value="InterPro"/>
</dbReference>
<evidence type="ECO:0000313" key="12">
    <source>
        <dbReference type="Proteomes" id="UP000007148"/>
    </source>
</evidence>
<dbReference type="EMBL" id="CAFZ01000086">
    <property type="protein sequence ID" value="CCA70538.1"/>
    <property type="molecule type" value="Genomic_DNA"/>
</dbReference>
<evidence type="ECO:0000256" key="2">
    <source>
        <dbReference type="ARBA" id="ARBA00005038"/>
    </source>
</evidence>
<evidence type="ECO:0000256" key="3">
    <source>
        <dbReference type="ARBA" id="ARBA00009077"/>
    </source>
</evidence>
<evidence type="ECO:0000256" key="5">
    <source>
        <dbReference type="ARBA" id="ARBA00022898"/>
    </source>
</evidence>
<feature type="modified residue" description="N6-(pyridoxal phosphate)lysine" evidence="8">
    <location>
        <position position="204"/>
    </location>
</feature>
<sequence>MSASEWADSVAPIHVGSDPSSETGAVIPSISLSTTYKQDSVGVHKGYEYSRSDNPNRNALEKQLAALEAGQHALAFASGSAATATVMSAVGTAHIISVSDVYGGTHRYMTKVASELSNLQVTWLDLDTVSEQTIIDSIRENTKLVWVETPTNPTLRVIDIAYVANILSNHPSQPLLLVDNTFMSPYYQSPLALGADIVLHSLTKYVNGHSDVVMGALILPEPSPTSKPLLAPFLSKLRFLQNAIGAVPSPYDSWLAQRGAKTLYLRMRAHGLGALSVAHALERAKARGQVRDVIYPGLPSSSRFDVARRNTSAHAKAWIDTLRNSIVPGLGLEESGRGYDPELDGIPFGGMISFRINGGEQETNAFLAQLHLFALAESLGGVESLVEVPEKMTHGGLSEAERASLGIGPDLIRLSIGVEDAVDLIADLERALDAAIPPVETSPNVPQLRFDIQPSDAASEVSDESPLATRLPSATPSEYGDAVKETL</sequence>
<evidence type="ECO:0000313" key="11">
    <source>
        <dbReference type="EMBL" id="CCA70538.1"/>
    </source>
</evidence>
<keyword evidence="11" id="KW-0456">Lyase</keyword>
<dbReference type="InterPro" id="IPR015422">
    <property type="entry name" value="PyrdxlP-dep_Trfase_small"/>
</dbReference>
<accession>G4TGU5</accession>
<evidence type="ECO:0000256" key="6">
    <source>
        <dbReference type="ARBA" id="ARBA00023192"/>
    </source>
</evidence>
<dbReference type="HOGENOM" id="CLU_018986_2_3_1"/>
<dbReference type="SUPFAM" id="SSF53383">
    <property type="entry name" value="PLP-dependent transferases"/>
    <property type="match status" value="1"/>
</dbReference>
<dbReference type="PANTHER" id="PTHR11808:SF15">
    <property type="entry name" value="CYSTATHIONINE GAMMA-LYASE"/>
    <property type="match status" value="1"/>
</dbReference>
<keyword evidence="5 8" id="KW-0663">Pyridoxal phosphate</keyword>